<organism evidence="1 2">
    <name type="scientific">Pseudocercospora musae</name>
    <dbReference type="NCBI Taxonomy" id="113226"/>
    <lineage>
        <taxon>Eukaryota</taxon>
        <taxon>Fungi</taxon>
        <taxon>Dikarya</taxon>
        <taxon>Ascomycota</taxon>
        <taxon>Pezizomycotina</taxon>
        <taxon>Dothideomycetes</taxon>
        <taxon>Dothideomycetidae</taxon>
        <taxon>Mycosphaerellales</taxon>
        <taxon>Mycosphaerellaceae</taxon>
        <taxon>Pseudocercospora</taxon>
    </lineage>
</organism>
<dbReference type="EMBL" id="LFZO01000169">
    <property type="protein sequence ID" value="KXT11995.1"/>
    <property type="molecule type" value="Genomic_DNA"/>
</dbReference>
<gene>
    <name evidence="1" type="ORF">AC579_4637</name>
</gene>
<accession>A0A139IBN6</accession>
<evidence type="ECO:0000313" key="2">
    <source>
        <dbReference type="Proteomes" id="UP000073492"/>
    </source>
</evidence>
<dbReference type="Proteomes" id="UP000073492">
    <property type="component" value="Unassembled WGS sequence"/>
</dbReference>
<sequence length="114" mass="12338">MGSASLGMGLDDVDLVLAGARSWAERRQQLLHRRKVASTNGWSVPKTGIRTRPPYERPGAELGSQMLGLAEPSAMREPNGVVGYIRTDGDKTDHARMGSEPGIRSLYGLPCHIP</sequence>
<keyword evidence="2" id="KW-1185">Reference proteome</keyword>
<evidence type="ECO:0000313" key="1">
    <source>
        <dbReference type="EMBL" id="KXT11995.1"/>
    </source>
</evidence>
<name>A0A139IBN6_9PEZI</name>
<comment type="caution">
    <text evidence="1">The sequence shown here is derived from an EMBL/GenBank/DDBJ whole genome shotgun (WGS) entry which is preliminary data.</text>
</comment>
<dbReference type="AlphaFoldDB" id="A0A139IBN6"/>
<reference evidence="1 2" key="1">
    <citation type="submission" date="2015-07" db="EMBL/GenBank/DDBJ databases">
        <title>Comparative genomics of the Sigatoka disease complex on banana suggests a link between parallel evolutionary changes in Pseudocercospora fijiensis and Pseudocercospora eumusae and increased virulence on the banana host.</title>
        <authorList>
            <person name="Chang T.-C."/>
            <person name="Salvucci A."/>
            <person name="Crous P.W."/>
            <person name="Stergiopoulos I."/>
        </authorList>
    </citation>
    <scope>NUCLEOTIDE SEQUENCE [LARGE SCALE GENOMIC DNA]</scope>
    <source>
        <strain evidence="1 2">CBS 116634</strain>
    </source>
</reference>
<protein>
    <submittedName>
        <fullName evidence="1">Uncharacterized protein</fullName>
    </submittedName>
</protein>
<proteinExistence type="predicted"/>